<keyword evidence="2 4" id="KW-0689">Ribosomal protein</keyword>
<dbReference type="PANTHER" id="PTHR45696:SF10">
    <property type="entry name" value="LARGE RIBOSOMAL SUBUNIT PROTEIN P1"/>
    <property type="match status" value="1"/>
</dbReference>
<gene>
    <name evidence="4" type="primary">rpl12</name>
    <name evidence="6" type="ORF">NEF87_004210</name>
</gene>
<evidence type="ECO:0000256" key="2">
    <source>
        <dbReference type="ARBA" id="ARBA00022980"/>
    </source>
</evidence>
<evidence type="ECO:0000313" key="7">
    <source>
        <dbReference type="Proteomes" id="UP001208689"/>
    </source>
</evidence>
<comment type="similarity">
    <text evidence="1 4">Belongs to the eukaryotic ribosomal protein P1/P2 family.</text>
</comment>
<dbReference type="InterPro" id="IPR027534">
    <property type="entry name" value="Ribosomal_P1/P2"/>
</dbReference>
<dbReference type="HAMAP" id="MF_01478">
    <property type="entry name" value="Ribosomal_L12_arch"/>
    <property type="match status" value="1"/>
</dbReference>
<organism evidence="6 7">
    <name type="scientific">Candidatus Lokiarchaeum ossiferum</name>
    <dbReference type="NCBI Taxonomy" id="2951803"/>
    <lineage>
        <taxon>Archaea</taxon>
        <taxon>Promethearchaeati</taxon>
        <taxon>Promethearchaeota</taxon>
        <taxon>Promethearchaeia</taxon>
        <taxon>Promethearchaeales</taxon>
        <taxon>Promethearchaeaceae</taxon>
        <taxon>Candidatus Lokiarchaeum</taxon>
    </lineage>
</organism>
<comment type="subunit">
    <text evidence="4">Part of the 50S ribosomal subunit. Homodimer, it forms part of the ribosomal stalk which helps the ribosome interact with GTP-bound translation factors. Forms a heptameric L10(L12)2(L12)2(L12)2 complex, where L10 forms an elongated spine to which the L12 dimers bind in a sequential fashion.</text>
</comment>
<name>A0ABY6HWP2_9ARCH</name>
<sequence>MESVYAALLLHKADKTVDEKSIEKVLKAADVEVDKNQIKALVAGLDGKNIDELIANASAAPVAAAPAAGAPAAKAEKKEEKVEEKKEEEPAGLGALFG</sequence>
<dbReference type="Gene3D" id="1.10.10.1410">
    <property type="match status" value="1"/>
</dbReference>
<keyword evidence="7" id="KW-1185">Reference proteome</keyword>
<evidence type="ECO:0000313" key="6">
    <source>
        <dbReference type="EMBL" id="UYP47925.1"/>
    </source>
</evidence>
<feature type="region of interest" description="Disordered" evidence="5">
    <location>
        <begin position="67"/>
        <end position="98"/>
    </location>
</feature>
<dbReference type="Pfam" id="PF00428">
    <property type="entry name" value="Ribosomal_60s"/>
    <property type="match status" value="1"/>
</dbReference>
<evidence type="ECO:0000256" key="5">
    <source>
        <dbReference type="SAM" id="MobiDB-lite"/>
    </source>
</evidence>
<dbReference type="EMBL" id="CP104013">
    <property type="protein sequence ID" value="UYP47925.1"/>
    <property type="molecule type" value="Genomic_DNA"/>
</dbReference>
<comment type="function">
    <text evidence="4">Forms part of the ribosomal stalk, playing a central role in the interaction of the ribosome with GTP-bound translation factors.</text>
</comment>
<keyword evidence="3 4" id="KW-0687">Ribonucleoprotein</keyword>
<feature type="compositionally biased region" description="Basic and acidic residues" evidence="5">
    <location>
        <begin position="74"/>
        <end position="89"/>
    </location>
</feature>
<proteinExistence type="inferred from homology"/>
<dbReference type="PANTHER" id="PTHR45696">
    <property type="entry name" value="60S ACIDIC RIBOSOMAL PROTEIN P1"/>
    <property type="match status" value="1"/>
</dbReference>
<dbReference type="Proteomes" id="UP001208689">
    <property type="component" value="Chromosome"/>
</dbReference>
<evidence type="ECO:0000256" key="4">
    <source>
        <dbReference type="HAMAP-Rule" id="MF_01478"/>
    </source>
</evidence>
<evidence type="ECO:0000256" key="1">
    <source>
        <dbReference type="ARBA" id="ARBA00005436"/>
    </source>
</evidence>
<dbReference type="InterPro" id="IPR038716">
    <property type="entry name" value="P1/P2_N_sf"/>
</dbReference>
<reference evidence="6" key="1">
    <citation type="submission" date="2022-09" db="EMBL/GenBank/DDBJ databases">
        <title>Actin cytoskeleton and complex cell architecture in an #Asgard archaeon.</title>
        <authorList>
            <person name="Ponce Toledo R.I."/>
            <person name="Schleper C."/>
            <person name="Rodrigues Oliveira T."/>
            <person name="Wollweber F."/>
            <person name="Xu J."/>
            <person name="Rittmann S."/>
            <person name="Klingl A."/>
            <person name="Pilhofer M."/>
        </authorList>
    </citation>
    <scope>NUCLEOTIDE SEQUENCE</scope>
    <source>
        <strain evidence="6">B-35</strain>
    </source>
</reference>
<protein>
    <recommendedName>
        <fullName evidence="4">Large ribosomal subunit protein P1</fullName>
    </recommendedName>
</protein>
<evidence type="ECO:0000256" key="3">
    <source>
        <dbReference type="ARBA" id="ARBA00023274"/>
    </source>
</evidence>
<accession>A0ABY6HWP2</accession>